<feature type="compositionally biased region" description="Basic and acidic residues" evidence="1">
    <location>
        <begin position="49"/>
        <end position="64"/>
    </location>
</feature>
<proteinExistence type="predicted"/>
<dbReference type="STRING" id="58114.SAMN05216270_11792"/>
<evidence type="ECO:0000259" key="3">
    <source>
        <dbReference type="Pfam" id="PF03413"/>
    </source>
</evidence>
<evidence type="ECO:0000256" key="2">
    <source>
        <dbReference type="SAM" id="SignalP"/>
    </source>
</evidence>
<accession>A0A1G7BQ89</accession>
<gene>
    <name evidence="4" type="ORF">SAMN05216270_11792</name>
</gene>
<feature type="signal peptide" evidence="2">
    <location>
        <begin position="1"/>
        <end position="45"/>
    </location>
</feature>
<feature type="domain" description="PepSY" evidence="3">
    <location>
        <begin position="89"/>
        <end position="145"/>
    </location>
</feature>
<feature type="region of interest" description="Disordered" evidence="1">
    <location>
        <begin position="46"/>
        <end position="77"/>
    </location>
</feature>
<dbReference type="AlphaFoldDB" id="A0A1G7BQ89"/>
<sequence>MNTPNDTQQPEAPKARRFAGRHRTLIIAGTAGALLLGGGAAAAFAADADETRTDATGTTDDRRGQTGTEDADDVYDTDADDFALPAEAIGEDAAVEAALAEVAGDVHDTDLEGTVDAPVWVVEVVDADNAEWDVVVNALDGSIADVFADDDDNDADDADDDLDDDDQDDNDRDDDDDQDGDDD</sequence>
<dbReference type="Gene3D" id="3.10.450.40">
    <property type="match status" value="1"/>
</dbReference>
<name>A0A1G7BQ89_9ACTN</name>
<dbReference type="EMBL" id="FNAD01000017">
    <property type="protein sequence ID" value="SDE29137.1"/>
    <property type="molecule type" value="Genomic_DNA"/>
</dbReference>
<organism evidence="4 5">
    <name type="scientific">Glycomyces harbinensis</name>
    <dbReference type="NCBI Taxonomy" id="58114"/>
    <lineage>
        <taxon>Bacteria</taxon>
        <taxon>Bacillati</taxon>
        <taxon>Actinomycetota</taxon>
        <taxon>Actinomycetes</taxon>
        <taxon>Glycomycetales</taxon>
        <taxon>Glycomycetaceae</taxon>
        <taxon>Glycomyces</taxon>
    </lineage>
</organism>
<keyword evidence="2" id="KW-0732">Signal</keyword>
<dbReference type="Pfam" id="PF03413">
    <property type="entry name" value="PepSY"/>
    <property type="match status" value="1"/>
</dbReference>
<evidence type="ECO:0000313" key="5">
    <source>
        <dbReference type="Proteomes" id="UP000198949"/>
    </source>
</evidence>
<reference evidence="5" key="1">
    <citation type="submission" date="2016-10" db="EMBL/GenBank/DDBJ databases">
        <authorList>
            <person name="Varghese N."/>
            <person name="Submissions S."/>
        </authorList>
    </citation>
    <scope>NUCLEOTIDE SEQUENCE [LARGE SCALE GENOMIC DNA]</scope>
    <source>
        <strain evidence="5">CGMCC 4.3516</strain>
    </source>
</reference>
<keyword evidence="5" id="KW-1185">Reference proteome</keyword>
<dbReference type="RefSeq" id="WP_091039790.1">
    <property type="nucleotide sequence ID" value="NZ_FNAD01000017.1"/>
</dbReference>
<evidence type="ECO:0000313" key="4">
    <source>
        <dbReference type="EMBL" id="SDE29137.1"/>
    </source>
</evidence>
<feature type="compositionally biased region" description="Acidic residues" evidence="1">
    <location>
        <begin position="147"/>
        <end position="183"/>
    </location>
</feature>
<protein>
    <submittedName>
        <fullName evidence="4">Peptidase propeptide and YPEB domain-containing protein</fullName>
    </submittedName>
</protein>
<feature type="region of interest" description="Disordered" evidence="1">
    <location>
        <begin position="146"/>
        <end position="183"/>
    </location>
</feature>
<evidence type="ECO:0000256" key="1">
    <source>
        <dbReference type="SAM" id="MobiDB-lite"/>
    </source>
</evidence>
<dbReference type="InterPro" id="IPR025711">
    <property type="entry name" value="PepSY"/>
</dbReference>
<feature type="chain" id="PRO_5038792340" evidence="2">
    <location>
        <begin position="46"/>
        <end position="183"/>
    </location>
</feature>
<dbReference type="Proteomes" id="UP000198949">
    <property type="component" value="Unassembled WGS sequence"/>
</dbReference>